<dbReference type="InterPro" id="IPR029052">
    <property type="entry name" value="Metallo-depent_PP-like"/>
</dbReference>
<organism evidence="3 4">
    <name type="scientific">Halobacillus amylolyticus</name>
    <dbReference type="NCBI Taxonomy" id="2932259"/>
    <lineage>
        <taxon>Bacteria</taxon>
        <taxon>Bacillati</taxon>
        <taxon>Bacillota</taxon>
        <taxon>Bacilli</taxon>
        <taxon>Bacillales</taxon>
        <taxon>Bacillaceae</taxon>
        <taxon>Halobacillus</taxon>
    </lineage>
</organism>
<keyword evidence="1" id="KW-0472">Membrane</keyword>
<keyword evidence="1" id="KW-1133">Transmembrane helix</keyword>
<dbReference type="Gene3D" id="3.60.21.10">
    <property type="match status" value="1"/>
</dbReference>
<dbReference type="Proteomes" id="UP000830326">
    <property type="component" value="Chromosome"/>
</dbReference>
<sequence>MKKVVRAMLIAFLSVLIVIIVYNIWDNQRVIVVKQEIEIENLPSELVGLSILQVTDLHEKVFGSNQKKLIEAVNSETYDVIVFTGDMLSSPTSVNYQPFYSLIEAIKNKDHALYVKGNADPENYFIDSRGNYVKDEFIEGMEQRGVKLLESAYTLNIGEAKLRFVDFELSIQDPEKEPVVAEGRVKPKYAFTEQYKAHQRGLMEETASLEKLADEDVLIALNHYPVVDKRMNELLSNSYFNFRDYDLIMAGHYHGGQIRLPMIGALFVPEPWYENGGFFPPQDRVKGLWEYKNVKQYVSAGLGYSNVNFRLFNTPEINLLTLKEK</sequence>
<dbReference type="InterPro" id="IPR004843">
    <property type="entry name" value="Calcineurin-like_PHP"/>
</dbReference>
<keyword evidence="1" id="KW-0812">Transmembrane</keyword>
<name>A0ABY4HGI9_9BACI</name>
<dbReference type="PANTHER" id="PTHR31302">
    <property type="entry name" value="TRANSMEMBRANE PROTEIN WITH METALLOPHOSPHOESTERASE DOMAIN-RELATED"/>
    <property type="match status" value="1"/>
</dbReference>
<reference evidence="3" key="1">
    <citation type="submission" date="2022-04" db="EMBL/GenBank/DDBJ databases">
        <title>Halobacillus sp. isolated from saltern.</title>
        <authorList>
            <person name="Won M."/>
            <person name="Lee C.-M."/>
            <person name="Woen H.-Y."/>
            <person name="Kwon S.-W."/>
        </authorList>
    </citation>
    <scope>NUCLEOTIDE SEQUENCE</scope>
    <source>
        <strain evidence="3">SSHM10-5</strain>
    </source>
</reference>
<evidence type="ECO:0000256" key="1">
    <source>
        <dbReference type="SAM" id="Phobius"/>
    </source>
</evidence>
<proteinExistence type="predicted"/>
<dbReference type="SUPFAM" id="SSF56300">
    <property type="entry name" value="Metallo-dependent phosphatases"/>
    <property type="match status" value="1"/>
</dbReference>
<dbReference type="RefSeq" id="WP_245035599.1">
    <property type="nucleotide sequence ID" value="NZ_CP095075.1"/>
</dbReference>
<dbReference type="PANTHER" id="PTHR31302:SF0">
    <property type="entry name" value="TRANSMEMBRANE PROTEIN WITH METALLOPHOSPHOESTERASE DOMAIN"/>
    <property type="match status" value="1"/>
</dbReference>
<evidence type="ECO:0000313" key="4">
    <source>
        <dbReference type="Proteomes" id="UP000830326"/>
    </source>
</evidence>
<dbReference type="InterPro" id="IPR051158">
    <property type="entry name" value="Metallophosphoesterase_sf"/>
</dbReference>
<evidence type="ECO:0000259" key="2">
    <source>
        <dbReference type="Pfam" id="PF00149"/>
    </source>
</evidence>
<feature type="domain" description="Calcineurin-like phosphoesterase" evidence="2">
    <location>
        <begin position="50"/>
        <end position="255"/>
    </location>
</feature>
<protein>
    <submittedName>
        <fullName evidence="3">Metallophosphoesterase</fullName>
    </submittedName>
</protein>
<evidence type="ECO:0000313" key="3">
    <source>
        <dbReference type="EMBL" id="UOR13772.1"/>
    </source>
</evidence>
<dbReference type="EMBL" id="CP095075">
    <property type="protein sequence ID" value="UOR13772.1"/>
    <property type="molecule type" value="Genomic_DNA"/>
</dbReference>
<feature type="transmembrane region" description="Helical" evidence="1">
    <location>
        <begin position="7"/>
        <end position="25"/>
    </location>
</feature>
<dbReference type="Pfam" id="PF00149">
    <property type="entry name" value="Metallophos"/>
    <property type="match status" value="1"/>
</dbReference>
<gene>
    <name evidence="3" type="ORF">MUO15_10185</name>
</gene>
<keyword evidence="4" id="KW-1185">Reference proteome</keyword>
<accession>A0ABY4HGI9</accession>